<organism evidence="1">
    <name type="scientific">invertebrate metagenome</name>
    <dbReference type="NCBI Taxonomy" id="1711999"/>
    <lineage>
        <taxon>unclassified sequences</taxon>
        <taxon>metagenomes</taxon>
        <taxon>organismal metagenomes</taxon>
    </lineage>
</organism>
<accession>A0A2H9T379</accession>
<proteinExistence type="predicted"/>
<protein>
    <submittedName>
        <fullName evidence="1">Uncharacterized protein</fullName>
    </submittedName>
</protein>
<sequence>MVKPHRDTDVEYQYSNTIFNAALMPVNTKRYQKAGFFFQKNVRLTLKGDSITLQGHHI</sequence>
<dbReference type="AlphaFoldDB" id="A0A2H9T379"/>
<evidence type="ECO:0000313" key="1">
    <source>
        <dbReference type="EMBL" id="PJE77651.1"/>
    </source>
</evidence>
<dbReference type="EMBL" id="NSIT01000444">
    <property type="protein sequence ID" value="PJE77651.1"/>
    <property type="molecule type" value="Genomic_DNA"/>
</dbReference>
<comment type="caution">
    <text evidence="1">The sequence shown here is derived from an EMBL/GenBank/DDBJ whole genome shotgun (WGS) entry which is preliminary data.</text>
</comment>
<gene>
    <name evidence="1" type="ORF">CI610_03420</name>
</gene>
<name>A0A2H9T379_9ZZZZ</name>
<reference evidence="1" key="1">
    <citation type="journal article" date="2017" name="Appl. Environ. Microbiol.">
        <title>Molecular characterization of an Endozoicomonas-like organism causing infection in king scallop Pecten maximus L.</title>
        <authorList>
            <person name="Cano I."/>
            <person name="van Aerle R."/>
            <person name="Ross S."/>
            <person name="Verner-Jeffreys D.W."/>
            <person name="Paley R.K."/>
            <person name="Rimmer G."/>
            <person name="Ryder D."/>
            <person name="Hooper P."/>
            <person name="Stone D."/>
            <person name="Feist S.W."/>
        </authorList>
    </citation>
    <scope>NUCLEOTIDE SEQUENCE</scope>
</reference>